<feature type="compositionally biased region" description="Polar residues" evidence="1">
    <location>
        <begin position="60"/>
        <end position="76"/>
    </location>
</feature>
<dbReference type="EMBL" id="JAHYIQ010000018">
    <property type="protein sequence ID" value="KAK1124419.1"/>
    <property type="molecule type" value="Genomic_DNA"/>
</dbReference>
<proteinExistence type="predicted"/>
<organism evidence="2 3">
    <name type="scientific">Melipona bicolor</name>
    <dbReference type="NCBI Taxonomy" id="60889"/>
    <lineage>
        <taxon>Eukaryota</taxon>
        <taxon>Metazoa</taxon>
        <taxon>Ecdysozoa</taxon>
        <taxon>Arthropoda</taxon>
        <taxon>Hexapoda</taxon>
        <taxon>Insecta</taxon>
        <taxon>Pterygota</taxon>
        <taxon>Neoptera</taxon>
        <taxon>Endopterygota</taxon>
        <taxon>Hymenoptera</taxon>
        <taxon>Apocrita</taxon>
        <taxon>Aculeata</taxon>
        <taxon>Apoidea</taxon>
        <taxon>Anthophila</taxon>
        <taxon>Apidae</taxon>
        <taxon>Melipona</taxon>
    </lineage>
</organism>
<evidence type="ECO:0000313" key="2">
    <source>
        <dbReference type="EMBL" id="KAK1124419.1"/>
    </source>
</evidence>
<evidence type="ECO:0000313" key="3">
    <source>
        <dbReference type="Proteomes" id="UP001177670"/>
    </source>
</evidence>
<accession>A0AA40FSE0</accession>
<dbReference type="InterPro" id="IPR036397">
    <property type="entry name" value="RNaseH_sf"/>
</dbReference>
<comment type="caution">
    <text evidence="2">The sequence shown here is derived from an EMBL/GenBank/DDBJ whole genome shotgun (WGS) entry which is preliminary data.</text>
</comment>
<name>A0AA40FSE0_9HYME</name>
<evidence type="ECO:0000256" key="1">
    <source>
        <dbReference type="SAM" id="MobiDB-lite"/>
    </source>
</evidence>
<sequence length="76" mass="8605">MQNLVTNPKNGIGTVKDLESYYDIVLQIHHKIFMEGKEIKLWIPSHTGICGNEKADQTARETANLETTTDNNGRFD</sequence>
<evidence type="ECO:0008006" key="4">
    <source>
        <dbReference type="Google" id="ProtNLM"/>
    </source>
</evidence>
<dbReference type="AlphaFoldDB" id="A0AA40FSE0"/>
<dbReference type="Proteomes" id="UP001177670">
    <property type="component" value="Unassembled WGS sequence"/>
</dbReference>
<feature type="region of interest" description="Disordered" evidence="1">
    <location>
        <begin position="53"/>
        <end position="76"/>
    </location>
</feature>
<keyword evidence="3" id="KW-1185">Reference proteome</keyword>
<dbReference type="SUPFAM" id="SSF53098">
    <property type="entry name" value="Ribonuclease H-like"/>
    <property type="match status" value="1"/>
</dbReference>
<dbReference type="InterPro" id="IPR012337">
    <property type="entry name" value="RNaseH-like_sf"/>
</dbReference>
<gene>
    <name evidence="2" type="ORF">K0M31_006779</name>
</gene>
<reference evidence="2" key="1">
    <citation type="submission" date="2021-10" db="EMBL/GenBank/DDBJ databases">
        <title>Melipona bicolor Genome sequencing and assembly.</title>
        <authorList>
            <person name="Araujo N.S."/>
            <person name="Arias M.C."/>
        </authorList>
    </citation>
    <scope>NUCLEOTIDE SEQUENCE</scope>
    <source>
        <strain evidence="2">USP_2M_L1-L4_2017</strain>
        <tissue evidence="2">Whole body</tissue>
    </source>
</reference>
<protein>
    <recommendedName>
        <fullName evidence="4">RNase H type-1 domain-containing protein</fullName>
    </recommendedName>
</protein>
<dbReference type="GO" id="GO:0003676">
    <property type="term" value="F:nucleic acid binding"/>
    <property type="evidence" value="ECO:0007669"/>
    <property type="project" value="InterPro"/>
</dbReference>
<dbReference type="Gene3D" id="3.30.420.10">
    <property type="entry name" value="Ribonuclease H-like superfamily/Ribonuclease H"/>
    <property type="match status" value="1"/>
</dbReference>